<dbReference type="CDD" id="cd00082">
    <property type="entry name" value="HisKA"/>
    <property type="match status" value="1"/>
</dbReference>
<dbReference type="Pfam" id="PF02518">
    <property type="entry name" value="HATPase_c"/>
    <property type="match status" value="1"/>
</dbReference>
<keyword evidence="12" id="KW-0812">Transmembrane</keyword>
<dbReference type="SUPFAM" id="SSF55785">
    <property type="entry name" value="PYP-like sensor domain (PAS domain)"/>
    <property type="match status" value="1"/>
</dbReference>
<evidence type="ECO:0000256" key="1">
    <source>
        <dbReference type="ARBA" id="ARBA00000085"/>
    </source>
</evidence>
<dbReference type="InterPro" id="IPR003661">
    <property type="entry name" value="HisK_dim/P_dom"/>
</dbReference>
<keyword evidence="12" id="KW-1133">Transmembrane helix</keyword>
<keyword evidence="7" id="KW-0547">Nucleotide-binding</keyword>
<dbReference type="GO" id="GO:0016301">
    <property type="term" value="F:kinase activity"/>
    <property type="evidence" value="ECO:0007669"/>
    <property type="project" value="UniProtKB-KW"/>
</dbReference>
<dbReference type="NCBIfam" id="NF046044">
    <property type="entry name" value="PnpS"/>
    <property type="match status" value="1"/>
</dbReference>
<evidence type="ECO:0000313" key="17">
    <source>
        <dbReference type="Proteomes" id="UP000094580"/>
    </source>
</evidence>
<dbReference type="SUPFAM" id="SSF47384">
    <property type="entry name" value="Homodimeric domain of signal transducing histidine kinase"/>
    <property type="match status" value="1"/>
</dbReference>
<feature type="transmembrane region" description="Helical" evidence="12">
    <location>
        <begin position="12"/>
        <end position="35"/>
    </location>
</feature>
<evidence type="ECO:0000256" key="7">
    <source>
        <dbReference type="ARBA" id="ARBA00022741"/>
    </source>
</evidence>
<evidence type="ECO:0000259" key="13">
    <source>
        <dbReference type="PROSITE" id="PS50109"/>
    </source>
</evidence>
<dbReference type="Gene3D" id="3.30.565.10">
    <property type="entry name" value="Histidine kinase-like ATPase, C-terminal domain"/>
    <property type="match status" value="1"/>
</dbReference>
<dbReference type="PROSITE" id="PS50112">
    <property type="entry name" value="PAS"/>
    <property type="match status" value="1"/>
</dbReference>
<dbReference type="InterPro" id="IPR003594">
    <property type="entry name" value="HATPase_dom"/>
</dbReference>
<evidence type="ECO:0000256" key="9">
    <source>
        <dbReference type="ARBA" id="ARBA00022840"/>
    </source>
</evidence>
<keyword evidence="4" id="KW-1003">Cell membrane</keyword>
<dbReference type="EC" id="2.7.13.3" evidence="3"/>
<feature type="domain" description="PAS" evidence="14">
    <location>
        <begin position="244"/>
        <end position="315"/>
    </location>
</feature>
<dbReference type="Proteomes" id="UP000094580">
    <property type="component" value="Unassembled WGS sequence"/>
</dbReference>
<dbReference type="EMBL" id="MDKC01000033">
    <property type="protein sequence ID" value="ODG90722.1"/>
    <property type="molecule type" value="Genomic_DNA"/>
</dbReference>
<dbReference type="InterPro" id="IPR035965">
    <property type="entry name" value="PAS-like_dom_sf"/>
</dbReference>
<organism evidence="16 17">
    <name type="scientific">Gottfriedia luciferensis</name>
    <dbReference type="NCBI Taxonomy" id="178774"/>
    <lineage>
        <taxon>Bacteria</taxon>
        <taxon>Bacillati</taxon>
        <taxon>Bacillota</taxon>
        <taxon>Bacilli</taxon>
        <taxon>Bacillales</taxon>
        <taxon>Bacillaceae</taxon>
        <taxon>Gottfriedia</taxon>
    </lineage>
</organism>
<keyword evidence="6" id="KW-0808">Transferase</keyword>
<evidence type="ECO:0000313" key="16">
    <source>
        <dbReference type="EMBL" id="ODG90722.1"/>
    </source>
</evidence>
<evidence type="ECO:0000256" key="12">
    <source>
        <dbReference type="SAM" id="Phobius"/>
    </source>
</evidence>
<dbReference type="SMART" id="SM00387">
    <property type="entry name" value="HATPase_c"/>
    <property type="match status" value="1"/>
</dbReference>
<keyword evidence="11 12" id="KW-0472">Membrane</keyword>
<evidence type="ECO:0000256" key="10">
    <source>
        <dbReference type="ARBA" id="ARBA00023012"/>
    </source>
</evidence>
<dbReference type="InterPro" id="IPR005467">
    <property type="entry name" value="His_kinase_dom"/>
</dbReference>
<dbReference type="PANTHER" id="PTHR45453:SF1">
    <property type="entry name" value="PHOSPHATE REGULON SENSOR PROTEIN PHOR"/>
    <property type="match status" value="1"/>
</dbReference>
<evidence type="ECO:0000259" key="14">
    <source>
        <dbReference type="PROSITE" id="PS50112"/>
    </source>
</evidence>
<dbReference type="SMART" id="SM00304">
    <property type="entry name" value="HAMP"/>
    <property type="match status" value="1"/>
</dbReference>
<protein>
    <recommendedName>
        <fullName evidence="3">histidine kinase</fullName>
        <ecNumber evidence="3">2.7.13.3</ecNumber>
    </recommendedName>
</protein>
<sequence length="588" mass="66899">MSNLNRKLLYGFSAIIIVILVILGIVLGQIFKSFYLTNYDQRIEKETNLIASIMESNTPLTKNISNQTLKKISKDLNIDIILFDDHYNLIAKSSNENVELNISSKDLKTYLERLDKVESAAKFTEKDSAAKYYGKKITDKHGNKQFLIVDYSTKSIKEVYRSISMLLFSLLGFVLFAIIVLLIRYSHQFSKPIEDITQVAIELSKGNYKARTLAESNESTTMLSQAMNVLAKNLQEMTSQQEMQQDRLNTLIHNIGSGVVLINSRGHVNLINKTYRETFKIDSRSILGELYYDAFKHKEVIEIVEEIFLKEIKVRKQIILPLSIERKHFEIYGAPIIGINHEWKGIVLVFHDISELKKLEQVRKDFFANVSHELKTPITSIKGFTETLLDGAMENDELCKNFLSIILTESDRMQTLIQDLLDLSKIEQQNFKLDLAEVSAKQVIEDVQQMLNQKAEEKNIDFKLYLNSPLVVYADALRLKQVIINLVDNAIHYTPAGGKVFITASETNDHIVLRVNDTGVGIGKEDISRIFERFYRVDKARSRNSGGTGLGLAIVKHLVEAHKGKIEVESKLGHGTSFIVTLNKNISM</sequence>
<proteinExistence type="predicted"/>
<keyword evidence="5" id="KW-0597">Phosphoprotein</keyword>
<dbReference type="SUPFAM" id="SSF55874">
    <property type="entry name" value="ATPase domain of HSP90 chaperone/DNA topoisomerase II/histidine kinase"/>
    <property type="match status" value="1"/>
</dbReference>
<dbReference type="CDD" id="cd00130">
    <property type="entry name" value="PAS"/>
    <property type="match status" value="1"/>
</dbReference>
<dbReference type="InterPro" id="IPR036890">
    <property type="entry name" value="HATPase_C_sf"/>
</dbReference>
<evidence type="ECO:0000259" key="15">
    <source>
        <dbReference type="PROSITE" id="PS50885"/>
    </source>
</evidence>
<reference evidence="16 17" key="1">
    <citation type="submission" date="2016-07" db="EMBL/GenBank/DDBJ databases">
        <authorList>
            <person name="Townsley L."/>
            <person name="Shank E.A."/>
        </authorList>
    </citation>
    <scope>NUCLEOTIDE SEQUENCE [LARGE SCALE GENOMIC DNA]</scope>
    <source>
        <strain evidence="16 17">CH01</strain>
    </source>
</reference>
<dbReference type="Pfam" id="PF00512">
    <property type="entry name" value="HisKA"/>
    <property type="match status" value="1"/>
</dbReference>
<dbReference type="PRINTS" id="PR00344">
    <property type="entry name" value="BCTRLSENSOR"/>
</dbReference>
<dbReference type="SUPFAM" id="SSF158472">
    <property type="entry name" value="HAMP domain-like"/>
    <property type="match status" value="1"/>
</dbReference>
<dbReference type="SMART" id="SM00388">
    <property type="entry name" value="HisKA"/>
    <property type="match status" value="1"/>
</dbReference>
<dbReference type="InterPro" id="IPR031967">
    <property type="entry name" value="PhoR_single_Cache-like_dom"/>
</dbReference>
<dbReference type="Gene3D" id="6.10.340.10">
    <property type="match status" value="1"/>
</dbReference>
<comment type="caution">
    <text evidence="16">The sequence shown here is derived from an EMBL/GenBank/DDBJ whole genome shotgun (WGS) entry which is preliminary data.</text>
</comment>
<dbReference type="InterPro" id="IPR003660">
    <property type="entry name" value="HAMP_dom"/>
</dbReference>
<keyword evidence="9" id="KW-0067">ATP-binding</keyword>
<name>A0ABX2ZLZ2_9BACI</name>
<dbReference type="InterPro" id="IPR013767">
    <property type="entry name" value="PAS_fold"/>
</dbReference>
<keyword evidence="17" id="KW-1185">Reference proteome</keyword>
<dbReference type="PROSITE" id="PS50109">
    <property type="entry name" value="HIS_KIN"/>
    <property type="match status" value="1"/>
</dbReference>
<feature type="transmembrane region" description="Helical" evidence="12">
    <location>
        <begin position="163"/>
        <end position="183"/>
    </location>
</feature>
<comment type="subcellular location">
    <subcellularLocation>
        <location evidence="2">Cell membrane</location>
        <topology evidence="2">Multi-pass membrane protein</topology>
    </subcellularLocation>
</comment>
<dbReference type="InterPro" id="IPR050351">
    <property type="entry name" value="BphY/WalK/GraS-like"/>
</dbReference>
<evidence type="ECO:0000256" key="4">
    <source>
        <dbReference type="ARBA" id="ARBA00022475"/>
    </source>
</evidence>
<dbReference type="PANTHER" id="PTHR45453">
    <property type="entry name" value="PHOSPHATE REGULON SENSOR PROTEIN PHOR"/>
    <property type="match status" value="1"/>
</dbReference>
<evidence type="ECO:0000256" key="5">
    <source>
        <dbReference type="ARBA" id="ARBA00022553"/>
    </source>
</evidence>
<dbReference type="CDD" id="cd00075">
    <property type="entry name" value="HATPase"/>
    <property type="match status" value="1"/>
</dbReference>
<feature type="domain" description="Histidine kinase" evidence="13">
    <location>
        <begin position="369"/>
        <end position="586"/>
    </location>
</feature>
<gene>
    <name evidence="16" type="ORF">BED47_09720</name>
</gene>
<dbReference type="Pfam" id="PF00989">
    <property type="entry name" value="PAS"/>
    <property type="match status" value="1"/>
</dbReference>
<dbReference type="Gene3D" id="1.10.287.130">
    <property type="match status" value="1"/>
</dbReference>
<dbReference type="RefSeq" id="WP_025568417.1">
    <property type="nucleotide sequence ID" value="NZ_MDKC01000033.1"/>
</dbReference>
<dbReference type="Pfam" id="PF16736">
    <property type="entry name" value="sCache_like"/>
    <property type="match status" value="1"/>
</dbReference>
<evidence type="ECO:0000256" key="8">
    <source>
        <dbReference type="ARBA" id="ARBA00022777"/>
    </source>
</evidence>
<keyword evidence="8 16" id="KW-0418">Kinase</keyword>
<dbReference type="InterPro" id="IPR000014">
    <property type="entry name" value="PAS"/>
</dbReference>
<dbReference type="InterPro" id="IPR036097">
    <property type="entry name" value="HisK_dim/P_sf"/>
</dbReference>
<dbReference type="PROSITE" id="PS50885">
    <property type="entry name" value="HAMP"/>
    <property type="match status" value="1"/>
</dbReference>
<accession>A0ABX2ZLZ2</accession>
<dbReference type="InterPro" id="IPR004358">
    <property type="entry name" value="Sig_transdc_His_kin-like_C"/>
</dbReference>
<evidence type="ECO:0000256" key="3">
    <source>
        <dbReference type="ARBA" id="ARBA00012438"/>
    </source>
</evidence>
<comment type="catalytic activity">
    <reaction evidence="1">
        <text>ATP + protein L-histidine = ADP + protein N-phospho-L-histidine.</text>
        <dbReference type="EC" id="2.7.13.3"/>
    </reaction>
</comment>
<evidence type="ECO:0000256" key="6">
    <source>
        <dbReference type="ARBA" id="ARBA00022679"/>
    </source>
</evidence>
<dbReference type="Gene3D" id="3.30.450.20">
    <property type="entry name" value="PAS domain"/>
    <property type="match status" value="1"/>
</dbReference>
<feature type="domain" description="HAMP" evidence="15">
    <location>
        <begin position="187"/>
        <end position="239"/>
    </location>
</feature>
<evidence type="ECO:0000256" key="2">
    <source>
        <dbReference type="ARBA" id="ARBA00004651"/>
    </source>
</evidence>
<keyword evidence="10" id="KW-0902">Two-component regulatory system</keyword>
<evidence type="ECO:0000256" key="11">
    <source>
        <dbReference type="ARBA" id="ARBA00023136"/>
    </source>
</evidence>